<dbReference type="EMBL" id="QZEV01000109">
    <property type="protein sequence ID" value="RJK98704.1"/>
    <property type="molecule type" value="Genomic_DNA"/>
</dbReference>
<dbReference type="AlphaFoldDB" id="A0A418ZQY8"/>
<accession>A0A418ZQY8</accession>
<name>A0A418ZQY8_9RHOB</name>
<comment type="caution">
    <text evidence="1">The sequence shown here is derived from an EMBL/GenBank/DDBJ whole genome shotgun (WGS) entry which is preliminary data.</text>
</comment>
<protein>
    <recommendedName>
        <fullName evidence="3">ATP-grasp domain-containing protein</fullName>
    </recommendedName>
</protein>
<evidence type="ECO:0008006" key="3">
    <source>
        <dbReference type="Google" id="ProtNLM"/>
    </source>
</evidence>
<feature type="non-terminal residue" evidence="1">
    <location>
        <position position="1"/>
    </location>
</feature>
<dbReference type="RefSeq" id="WP_119887418.1">
    <property type="nucleotide sequence ID" value="NZ_QZEV01000109.1"/>
</dbReference>
<dbReference type="Proteomes" id="UP000285530">
    <property type="component" value="Unassembled WGS sequence"/>
</dbReference>
<organism evidence="1 2">
    <name type="scientific">Paracoccus aestuarii</name>
    <dbReference type="NCBI Taxonomy" id="453842"/>
    <lineage>
        <taxon>Bacteria</taxon>
        <taxon>Pseudomonadati</taxon>
        <taxon>Pseudomonadota</taxon>
        <taxon>Alphaproteobacteria</taxon>
        <taxon>Rhodobacterales</taxon>
        <taxon>Paracoccaceae</taxon>
        <taxon>Paracoccus</taxon>
    </lineage>
</organism>
<dbReference type="SUPFAM" id="SSF56059">
    <property type="entry name" value="Glutathione synthetase ATP-binding domain-like"/>
    <property type="match status" value="1"/>
</dbReference>
<evidence type="ECO:0000313" key="2">
    <source>
        <dbReference type="Proteomes" id="UP000285530"/>
    </source>
</evidence>
<proteinExistence type="predicted"/>
<reference evidence="1 2" key="1">
    <citation type="submission" date="2018-09" db="EMBL/GenBank/DDBJ databases">
        <title>Paracoccus onubensis nov. sp. a moderate halophilic bacterium isolated from Gruta de las Maravillas (Aracena, Spain).</title>
        <authorList>
            <person name="Jurado V."/>
            <person name="Gutierrez-Patricio S."/>
            <person name="Gonzalez-Pimentel J.L."/>
            <person name="Laiz L."/>
            <person name="Saiz-Jimenez C."/>
        </authorList>
    </citation>
    <scope>NUCLEOTIDE SEQUENCE [LARGE SCALE GENOMIC DNA]</scope>
    <source>
        <strain evidence="1 2">DSM 19484</strain>
    </source>
</reference>
<sequence length="346" mass="38634">PRFKRRVPERLFYVLPALMWLALSIRHGSITLPTAANPSMDAGGLWGESKSQGLDLFGPEGQAFLPPFATVDCAPDADRLALARGAMARAGLSYPVVAKPDRGYQGWGVRLLRVEADLADYLSVQPPGARVLLQGLIDLPGEVGIFYIREVGQDRGRILSMAHVHPPHVIGDGRRRVEELVAADPILQANAAIYRDRNPADWNRIPAPDEFICLTNARSARLGAVYHDATAEVTPELEAVIDRISREMPDFHFGRFDIRFRSREELARGQTMQIVELNGAGAEMLHIWAGTGTLTGAWRTLWRQYRALFRIGAAMRRAGHRPLGLRRMLALQRQQERLRRVYPPSS</sequence>
<evidence type="ECO:0000313" key="1">
    <source>
        <dbReference type="EMBL" id="RJK98704.1"/>
    </source>
</evidence>
<gene>
    <name evidence="1" type="ORF">D3P06_15540</name>
</gene>
<keyword evidence="2" id="KW-1185">Reference proteome</keyword>